<protein>
    <recommendedName>
        <fullName evidence="4">starch synthase</fullName>
        <ecNumber evidence="4">2.4.1.21</ecNumber>
    </recommendedName>
</protein>
<feature type="compositionally biased region" description="Basic residues" evidence="8">
    <location>
        <begin position="53"/>
        <end position="68"/>
    </location>
</feature>
<comment type="catalytic activity">
    <reaction evidence="1">
        <text>[(1-&gt;4)-alpha-D-glucosyl](n) + ADP-alpha-D-glucose = [(1-&gt;4)-alpha-D-glucosyl](n+1) + ADP + H(+)</text>
        <dbReference type="Rhea" id="RHEA:18189"/>
        <dbReference type="Rhea" id="RHEA-COMP:9584"/>
        <dbReference type="Rhea" id="RHEA-COMP:9587"/>
        <dbReference type="ChEBI" id="CHEBI:15378"/>
        <dbReference type="ChEBI" id="CHEBI:15444"/>
        <dbReference type="ChEBI" id="CHEBI:57498"/>
        <dbReference type="ChEBI" id="CHEBI:456216"/>
        <dbReference type="EC" id="2.4.1.21"/>
    </reaction>
</comment>
<dbReference type="SUPFAM" id="SSF53756">
    <property type="entry name" value="UDP-Glycosyltransferase/glycogen phosphorylase"/>
    <property type="match status" value="1"/>
</dbReference>
<comment type="similarity">
    <text evidence="3">Belongs to the glycosyltransferase 1 family. Bacterial/plant glycogen synthase subfamily.</text>
</comment>
<dbReference type="InterPro" id="IPR011835">
    <property type="entry name" value="GS/SS"/>
</dbReference>
<dbReference type="GO" id="GO:0004373">
    <property type="term" value="F:alpha-1,4-glucan glucosyltransferase (UDP-glucose donor) activity"/>
    <property type="evidence" value="ECO:0007669"/>
    <property type="project" value="InterPro"/>
</dbReference>
<accession>D1PI89</accession>
<evidence type="ECO:0000256" key="7">
    <source>
        <dbReference type="ARBA" id="ARBA00023056"/>
    </source>
</evidence>
<keyword evidence="7" id="KW-0320">Glycogen biosynthesis</keyword>
<comment type="function">
    <text evidence="2">Synthesizes alpha-1,4-glucan chains using ADP-glucose.</text>
</comment>
<evidence type="ECO:0000313" key="11">
    <source>
        <dbReference type="EMBL" id="EFB77557.1"/>
    </source>
</evidence>
<feature type="region of interest" description="Disordered" evidence="8">
    <location>
        <begin position="1"/>
        <end position="95"/>
    </location>
</feature>
<dbReference type="InterPro" id="IPR013534">
    <property type="entry name" value="Starch_synth_cat_dom"/>
</dbReference>
<dbReference type="HAMAP" id="MF_00484">
    <property type="entry name" value="Glycogen_synth"/>
    <property type="match status" value="1"/>
</dbReference>
<dbReference type="InterPro" id="IPR001296">
    <property type="entry name" value="Glyco_trans_1"/>
</dbReference>
<evidence type="ECO:0000256" key="6">
    <source>
        <dbReference type="ARBA" id="ARBA00022679"/>
    </source>
</evidence>
<evidence type="ECO:0000256" key="2">
    <source>
        <dbReference type="ARBA" id="ARBA00002764"/>
    </source>
</evidence>
<sequence length="585" mass="65765">KTPEPVKAAPAAVQAEPTAKAAPKPAAKAETPAAERTAPAAKPAAKKAEKPAAKKAAKPAAKKSKPAVKKPAPTPVEEAPAPVEEPARPEEEPTMEQYYDTPRRSIAFIGSECHPFVKTGGLGDVMYALPRELVKQNCDVRVILPRYACIPQQYQDKMVYRGEFYMDLGLTGRSYYVGIMEYVWDGVVYDFIDNQEFFSSGNPYISLVDDIPKYCYFSKAALAALNYLNWIPDIIHCHDWQAALVPVYLRTMFQGTPVGHAKTVLTIHNLRFQGIYNIPTLKYWTGLPDEVFNMGALKQGYEDANMLKGGLAYADRITTVSGTYAWEIQTPEYGEKLEDHLRYHSYKLRGIVNGIDYGMWNPATDPALAVNYDITNVLDHKWQNKLALQQELGLVQDQGKFVIGLISRLTNQKGLDLVNAIVPELMDGNTQVIVLGTGDKQYEDTFRYYEDAYRGMFSACIQYDESRAHRIYAGADALLVPSRFEPCGLTQLNAMHYGTLPIVRETGGLKDTVEPYNIFTGDGNGFTFDRYDAGLLLDAVNRAKTEYFVNRYHWDEVVQRDMAKDVSWQNSARQYKDLYLELTPW</sequence>
<dbReference type="Pfam" id="PF00534">
    <property type="entry name" value="Glycos_transf_1"/>
    <property type="match status" value="1"/>
</dbReference>
<dbReference type="Pfam" id="PF08323">
    <property type="entry name" value="Glyco_transf_5"/>
    <property type="match status" value="1"/>
</dbReference>
<dbReference type="HOGENOM" id="CLU_465846_0_0_9"/>
<feature type="domain" description="Starch synthase catalytic" evidence="10">
    <location>
        <begin position="106"/>
        <end position="342"/>
    </location>
</feature>
<feature type="domain" description="Glycosyl transferase family 1" evidence="9">
    <location>
        <begin position="397"/>
        <end position="545"/>
    </location>
</feature>
<dbReference type="EMBL" id="ACBY02000009">
    <property type="protein sequence ID" value="EFB77557.1"/>
    <property type="molecule type" value="Genomic_DNA"/>
</dbReference>
<dbReference type="STRING" id="411471.SUBVAR_04054"/>
<dbReference type="CDD" id="cd03791">
    <property type="entry name" value="GT5_Glycogen_synthase_DULL1-like"/>
    <property type="match status" value="1"/>
</dbReference>
<evidence type="ECO:0000256" key="5">
    <source>
        <dbReference type="ARBA" id="ARBA00022676"/>
    </source>
</evidence>
<dbReference type="EC" id="2.4.1.21" evidence="4"/>
<evidence type="ECO:0000259" key="9">
    <source>
        <dbReference type="Pfam" id="PF00534"/>
    </source>
</evidence>
<dbReference type="RefSeq" id="WP_007045501.1">
    <property type="nucleotide sequence ID" value="NZ_GG704769.1"/>
</dbReference>
<keyword evidence="12" id="KW-1185">Reference proteome</keyword>
<dbReference type="NCBIfam" id="TIGR02095">
    <property type="entry name" value="glgA"/>
    <property type="match status" value="1"/>
</dbReference>
<evidence type="ECO:0000256" key="3">
    <source>
        <dbReference type="ARBA" id="ARBA00010281"/>
    </source>
</evidence>
<dbReference type="Proteomes" id="UP000003438">
    <property type="component" value="Unassembled WGS sequence"/>
</dbReference>
<feature type="non-terminal residue" evidence="11">
    <location>
        <position position="1"/>
    </location>
</feature>
<evidence type="ECO:0000256" key="1">
    <source>
        <dbReference type="ARBA" id="ARBA00001478"/>
    </source>
</evidence>
<keyword evidence="6 11" id="KW-0808">Transferase</keyword>
<reference evidence="11" key="1">
    <citation type="submission" date="2009-12" db="EMBL/GenBank/DDBJ databases">
        <authorList>
            <person name="Weinstock G."/>
            <person name="Sodergren E."/>
            <person name="Clifton S."/>
            <person name="Fulton L."/>
            <person name="Fulton B."/>
            <person name="Courtney L."/>
            <person name="Fronick C."/>
            <person name="Harrison M."/>
            <person name="Strong C."/>
            <person name="Farmer C."/>
            <person name="Delahaunty K."/>
            <person name="Markovic C."/>
            <person name="Hall O."/>
            <person name="Minx P."/>
            <person name="Tomlinson C."/>
            <person name="Mitreva M."/>
            <person name="Nelson J."/>
            <person name="Hou S."/>
            <person name="Wollam A."/>
            <person name="Pepin K.H."/>
            <person name="Johnson M."/>
            <person name="Bhonagiri V."/>
            <person name="Nash W.E."/>
            <person name="Warren W."/>
            <person name="Chinwalla A."/>
            <person name="Mardis E.R."/>
            <person name="Wilson R.K."/>
        </authorList>
    </citation>
    <scope>NUCLEOTIDE SEQUENCE [LARGE SCALE GENOMIC DNA]</scope>
    <source>
        <strain evidence="11">DSM 15176</strain>
    </source>
</reference>
<dbReference type="PANTHER" id="PTHR45825:SF11">
    <property type="entry name" value="ALPHA AMYLASE DOMAIN-CONTAINING PROTEIN"/>
    <property type="match status" value="1"/>
</dbReference>
<dbReference type="OrthoDB" id="9808590at2"/>
<comment type="caution">
    <text evidence="11">The sequence shown here is derived from an EMBL/GenBank/DDBJ whole genome shotgun (WGS) entry which is preliminary data.</text>
</comment>
<feature type="compositionally biased region" description="Low complexity" evidence="8">
    <location>
        <begin position="1"/>
        <end position="43"/>
    </location>
</feature>
<dbReference type="GO" id="GO:0009011">
    <property type="term" value="F:alpha-1,4-glucan glucosyltransferase (ADP-glucose donor) activity"/>
    <property type="evidence" value="ECO:0007669"/>
    <property type="project" value="UniProtKB-EC"/>
</dbReference>
<keyword evidence="5 11" id="KW-0328">Glycosyltransferase</keyword>
<dbReference type="eggNOG" id="COG0297">
    <property type="taxonomic scope" value="Bacteria"/>
</dbReference>
<evidence type="ECO:0000256" key="4">
    <source>
        <dbReference type="ARBA" id="ARBA00012588"/>
    </source>
</evidence>
<evidence type="ECO:0000313" key="12">
    <source>
        <dbReference type="Proteomes" id="UP000003438"/>
    </source>
</evidence>
<dbReference type="CAZy" id="GT5">
    <property type="family name" value="Glycosyltransferase Family 5"/>
</dbReference>
<name>D1PI89_9FIRM</name>
<feature type="compositionally biased region" description="Low complexity" evidence="8">
    <location>
        <begin position="69"/>
        <end position="84"/>
    </location>
</feature>
<proteinExistence type="inferred from homology"/>
<dbReference type="PANTHER" id="PTHR45825">
    <property type="entry name" value="GRANULE-BOUND STARCH SYNTHASE 1, CHLOROPLASTIC/AMYLOPLASTIC"/>
    <property type="match status" value="1"/>
</dbReference>
<organism evidence="11 12">
    <name type="scientific">Subdoligranulum variabile DSM 15176</name>
    <dbReference type="NCBI Taxonomy" id="411471"/>
    <lineage>
        <taxon>Bacteria</taxon>
        <taxon>Bacillati</taxon>
        <taxon>Bacillota</taxon>
        <taxon>Clostridia</taxon>
        <taxon>Eubacteriales</taxon>
        <taxon>Oscillospiraceae</taxon>
        <taxon>Subdoligranulum</taxon>
    </lineage>
</organism>
<gene>
    <name evidence="11" type="primary">glgA</name>
    <name evidence="11" type="ORF">SUBVAR_04054</name>
</gene>
<dbReference type="AlphaFoldDB" id="D1PI89"/>
<evidence type="ECO:0000259" key="10">
    <source>
        <dbReference type="Pfam" id="PF08323"/>
    </source>
</evidence>
<evidence type="ECO:0000256" key="8">
    <source>
        <dbReference type="SAM" id="MobiDB-lite"/>
    </source>
</evidence>
<dbReference type="GO" id="GO:0005978">
    <property type="term" value="P:glycogen biosynthetic process"/>
    <property type="evidence" value="ECO:0007669"/>
    <property type="project" value="UniProtKB-KW"/>
</dbReference>
<dbReference type="Gene3D" id="3.40.50.2000">
    <property type="entry name" value="Glycogen Phosphorylase B"/>
    <property type="match status" value="2"/>
</dbReference>